<accession>A0A381DJV5</accession>
<keyword evidence="2" id="KW-1185">Reference proteome</keyword>
<proteinExistence type="predicted"/>
<protein>
    <submittedName>
        <fullName evidence="1">50S ribosomal protein L5 (BL6)</fullName>
    </submittedName>
</protein>
<evidence type="ECO:0000313" key="1">
    <source>
        <dbReference type="EMBL" id="SUX10946.1"/>
    </source>
</evidence>
<name>A0A381DJV5_9BACT</name>
<evidence type="ECO:0000313" key="2">
    <source>
        <dbReference type="Proteomes" id="UP000254920"/>
    </source>
</evidence>
<dbReference type="STRING" id="32024.GCA_000788295_01393"/>
<reference evidence="1 2" key="1">
    <citation type="submission" date="2018-06" db="EMBL/GenBank/DDBJ databases">
        <authorList>
            <consortium name="Pathogen Informatics"/>
            <person name="Doyle S."/>
        </authorList>
    </citation>
    <scope>NUCLEOTIDE SEQUENCE [LARGE SCALE GENOMIC DNA]</scope>
    <source>
        <strain evidence="1 2">NCTC12475</strain>
    </source>
</reference>
<gene>
    <name evidence="1" type="ORF">NCTC12475_01159</name>
</gene>
<organism evidence="1 2">
    <name type="scientific">Campylobacter sputorum subsp. sputorum</name>
    <dbReference type="NCBI Taxonomy" id="32024"/>
    <lineage>
        <taxon>Bacteria</taxon>
        <taxon>Pseudomonadati</taxon>
        <taxon>Campylobacterota</taxon>
        <taxon>Epsilonproteobacteria</taxon>
        <taxon>Campylobacterales</taxon>
        <taxon>Campylobacteraceae</taxon>
        <taxon>Campylobacter</taxon>
    </lineage>
</organism>
<dbReference type="EMBL" id="UFVD01000001">
    <property type="protein sequence ID" value="SUX10946.1"/>
    <property type="molecule type" value="Genomic_DNA"/>
</dbReference>
<keyword evidence="1" id="KW-0687">Ribonucleoprotein</keyword>
<dbReference type="Proteomes" id="UP000254920">
    <property type="component" value="Unassembled WGS sequence"/>
</dbReference>
<sequence>MRYIILAILFFLLNGCSLKLSENALKEQYYILEYSGKEKCQNSSDKHLLFIDLVKASLDVDTRFINVKNGYKFDKLDGAKFAALPTEMVRKAVFKSFYSSCKIEPKIVMKDDSYIFKSEISVLQIDKSRNVAIFEMIYSVDKETKSLVSDIKRVEVSVKKDEITAINEAMSLALDAILHDIENKL</sequence>
<dbReference type="SUPFAM" id="SSF159594">
    <property type="entry name" value="XCC0632-like"/>
    <property type="match status" value="1"/>
</dbReference>
<dbReference type="GO" id="GO:0005840">
    <property type="term" value="C:ribosome"/>
    <property type="evidence" value="ECO:0007669"/>
    <property type="project" value="UniProtKB-KW"/>
</dbReference>
<dbReference type="AlphaFoldDB" id="A0A381DJV5"/>
<dbReference type="RefSeq" id="WP_089181735.1">
    <property type="nucleotide sequence ID" value="NZ_CP043427.1"/>
</dbReference>
<keyword evidence="1" id="KW-0689">Ribosomal protein</keyword>
<dbReference type="GeneID" id="93089817"/>